<accession>A0ABQ7DHG5</accession>
<evidence type="ECO:0000313" key="2">
    <source>
        <dbReference type="EMBL" id="KAF3577059.1"/>
    </source>
</evidence>
<dbReference type="EMBL" id="QGKV02000649">
    <property type="protein sequence ID" value="KAF3577059.1"/>
    <property type="molecule type" value="Genomic_DNA"/>
</dbReference>
<evidence type="ECO:0000313" key="3">
    <source>
        <dbReference type="Proteomes" id="UP000266723"/>
    </source>
</evidence>
<gene>
    <name evidence="2" type="ORF">DY000_02028940</name>
</gene>
<protein>
    <submittedName>
        <fullName evidence="2">Uncharacterized protein</fullName>
    </submittedName>
</protein>
<comment type="caution">
    <text evidence="2">The sequence shown here is derived from an EMBL/GenBank/DDBJ whole genome shotgun (WGS) entry which is preliminary data.</text>
</comment>
<proteinExistence type="predicted"/>
<keyword evidence="3" id="KW-1185">Reference proteome</keyword>
<name>A0ABQ7DHG5_BRACR</name>
<reference evidence="2 3" key="1">
    <citation type="journal article" date="2020" name="BMC Genomics">
        <title>Intraspecific diversification of the crop wild relative Brassica cretica Lam. using demographic model selection.</title>
        <authorList>
            <person name="Kioukis A."/>
            <person name="Michalopoulou V.A."/>
            <person name="Briers L."/>
            <person name="Pirintsos S."/>
            <person name="Studholme D.J."/>
            <person name="Pavlidis P."/>
            <person name="Sarris P.F."/>
        </authorList>
    </citation>
    <scope>NUCLEOTIDE SEQUENCE [LARGE SCALE GENOMIC DNA]</scope>
    <source>
        <strain evidence="3">cv. PFS-1207/04</strain>
    </source>
</reference>
<sequence>MNEDIQKEDHREDSSPTKQLEHEKDKDQATVSTELEEVRVVETEQTLILGKGSEEDKNYEGNKVALKETEWSDVTPGKACRSPKKKKLRGRTELDHIKLKVFGACSH</sequence>
<feature type="compositionally biased region" description="Basic and acidic residues" evidence="1">
    <location>
        <begin position="1"/>
        <end position="28"/>
    </location>
</feature>
<dbReference type="Proteomes" id="UP000266723">
    <property type="component" value="Unassembled WGS sequence"/>
</dbReference>
<evidence type="ECO:0000256" key="1">
    <source>
        <dbReference type="SAM" id="MobiDB-lite"/>
    </source>
</evidence>
<organism evidence="2 3">
    <name type="scientific">Brassica cretica</name>
    <name type="common">Mustard</name>
    <dbReference type="NCBI Taxonomy" id="69181"/>
    <lineage>
        <taxon>Eukaryota</taxon>
        <taxon>Viridiplantae</taxon>
        <taxon>Streptophyta</taxon>
        <taxon>Embryophyta</taxon>
        <taxon>Tracheophyta</taxon>
        <taxon>Spermatophyta</taxon>
        <taxon>Magnoliopsida</taxon>
        <taxon>eudicotyledons</taxon>
        <taxon>Gunneridae</taxon>
        <taxon>Pentapetalae</taxon>
        <taxon>rosids</taxon>
        <taxon>malvids</taxon>
        <taxon>Brassicales</taxon>
        <taxon>Brassicaceae</taxon>
        <taxon>Brassiceae</taxon>
        <taxon>Brassica</taxon>
    </lineage>
</organism>
<feature type="region of interest" description="Disordered" evidence="1">
    <location>
        <begin position="1"/>
        <end position="37"/>
    </location>
</feature>